<reference evidence="1" key="1">
    <citation type="journal article" date="2015" name="Nature">
        <title>Complex archaea that bridge the gap between prokaryotes and eukaryotes.</title>
        <authorList>
            <person name="Spang A."/>
            <person name="Saw J.H."/>
            <person name="Jorgensen S.L."/>
            <person name="Zaremba-Niedzwiedzka K."/>
            <person name="Martijn J."/>
            <person name="Lind A.E."/>
            <person name="van Eijk R."/>
            <person name="Schleper C."/>
            <person name="Guy L."/>
            <person name="Ettema T.J."/>
        </authorList>
    </citation>
    <scope>NUCLEOTIDE SEQUENCE</scope>
</reference>
<proteinExistence type="predicted"/>
<sequence>IWHVGSAWTDVLAHGRMQDRNGGVGDAPFITRWLLSTGTIRSSDRTDEVTFATAYNGIPTVMLGPGQGAALWDIGLKSVSPSGFTVNKRFRRSGASTVASVFWRSEGTVTI</sequence>
<comment type="caution">
    <text evidence="1">The sequence shown here is derived from an EMBL/GenBank/DDBJ whole genome shotgun (WGS) entry which is preliminary data.</text>
</comment>
<organism evidence="1">
    <name type="scientific">marine sediment metagenome</name>
    <dbReference type="NCBI Taxonomy" id="412755"/>
    <lineage>
        <taxon>unclassified sequences</taxon>
        <taxon>metagenomes</taxon>
        <taxon>ecological metagenomes</taxon>
    </lineage>
</organism>
<name>A0A0F9CJ79_9ZZZZ</name>
<accession>A0A0F9CJ79</accession>
<gene>
    <name evidence="1" type="ORF">LCGC14_2394580</name>
</gene>
<evidence type="ECO:0000313" key="1">
    <source>
        <dbReference type="EMBL" id="KKL26507.1"/>
    </source>
</evidence>
<dbReference type="EMBL" id="LAZR01035815">
    <property type="protein sequence ID" value="KKL26507.1"/>
    <property type="molecule type" value="Genomic_DNA"/>
</dbReference>
<dbReference type="AlphaFoldDB" id="A0A0F9CJ79"/>
<feature type="non-terminal residue" evidence="1">
    <location>
        <position position="1"/>
    </location>
</feature>
<protein>
    <submittedName>
        <fullName evidence="1">Uncharacterized protein</fullName>
    </submittedName>
</protein>